<protein>
    <submittedName>
        <fullName evidence="2">Glyoxalase</fullName>
    </submittedName>
</protein>
<reference evidence="2 3" key="1">
    <citation type="submission" date="2018-03" db="EMBL/GenBank/DDBJ databases">
        <title>Aerobic endospore-forming bacteria genome sequencing and assembly.</title>
        <authorList>
            <person name="Cavalcante D.A."/>
            <person name="Driks A."/>
            <person name="Putonti C."/>
            <person name="De-Souza M.T."/>
        </authorList>
    </citation>
    <scope>NUCLEOTIDE SEQUENCE [LARGE SCALE GENOMIC DNA]</scope>
    <source>
        <strain evidence="2 3">SDF0028</strain>
    </source>
</reference>
<dbReference type="PROSITE" id="PS51819">
    <property type="entry name" value="VOC"/>
    <property type="match status" value="1"/>
</dbReference>
<dbReference type="SUPFAM" id="SSF54593">
    <property type="entry name" value="Glyoxalase/Bleomycin resistance protein/Dihydroxybiphenyl dioxygenase"/>
    <property type="match status" value="1"/>
</dbReference>
<dbReference type="RefSeq" id="WP_142544444.1">
    <property type="nucleotide sequence ID" value="NZ_SADY01000004.1"/>
</dbReference>
<sequence length="121" mass="13445">MTVKRIVANIDIAASNLSEAKRFYEEILGLDLMMDHGWIATYGSNDQMSIQISIASQGGSDTPVPDVSMEVDDVDAVLEKMERAGFPIEYGPADEPWGVRRFYVRDPFGKLVNILAHTDHS</sequence>
<dbReference type="Proteomes" id="UP000316208">
    <property type="component" value="Unassembled WGS sequence"/>
</dbReference>
<dbReference type="EMBL" id="SADY01000004">
    <property type="protein sequence ID" value="TQR44311.1"/>
    <property type="molecule type" value="Genomic_DNA"/>
</dbReference>
<proteinExistence type="predicted"/>
<dbReference type="InterPro" id="IPR004360">
    <property type="entry name" value="Glyas_Fos-R_dOase_dom"/>
</dbReference>
<dbReference type="Pfam" id="PF00903">
    <property type="entry name" value="Glyoxalase"/>
    <property type="match status" value="1"/>
</dbReference>
<organism evidence="2 3">
    <name type="scientific">Paenibacillus popilliae</name>
    <name type="common">Bacillus popilliae</name>
    <dbReference type="NCBI Taxonomy" id="78057"/>
    <lineage>
        <taxon>Bacteria</taxon>
        <taxon>Bacillati</taxon>
        <taxon>Bacillota</taxon>
        <taxon>Bacilli</taxon>
        <taxon>Bacillales</taxon>
        <taxon>Paenibacillaceae</taxon>
        <taxon>Paenibacillus</taxon>
    </lineage>
</organism>
<evidence type="ECO:0000259" key="1">
    <source>
        <dbReference type="PROSITE" id="PS51819"/>
    </source>
</evidence>
<accession>A0ABY3APT1</accession>
<evidence type="ECO:0000313" key="3">
    <source>
        <dbReference type="Proteomes" id="UP000316208"/>
    </source>
</evidence>
<keyword evidence="3" id="KW-1185">Reference proteome</keyword>
<dbReference type="Gene3D" id="3.10.180.10">
    <property type="entry name" value="2,3-Dihydroxybiphenyl 1,2-Dioxygenase, domain 1"/>
    <property type="match status" value="1"/>
</dbReference>
<feature type="domain" description="VOC" evidence="1">
    <location>
        <begin position="6"/>
        <end position="117"/>
    </location>
</feature>
<comment type="caution">
    <text evidence="2">The sequence shown here is derived from an EMBL/GenBank/DDBJ whole genome shotgun (WGS) entry which is preliminary data.</text>
</comment>
<name>A0ABY3APT1_PAEPP</name>
<dbReference type="InterPro" id="IPR029068">
    <property type="entry name" value="Glyas_Bleomycin-R_OHBP_Dase"/>
</dbReference>
<evidence type="ECO:0000313" key="2">
    <source>
        <dbReference type="EMBL" id="TQR44311.1"/>
    </source>
</evidence>
<gene>
    <name evidence="2" type="ORF">C7Y44_14265</name>
</gene>
<dbReference type="InterPro" id="IPR037523">
    <property type="entry name" value="VOC_core"/>
</dbReference>